<feature type="domain" description="ATP-grasp" evidence="9">
    <location>
        <begin position="127"/>
        <end position="336"/>
    </location>
</feature>
<dbReference type="Pfam" id="PF02785">
    <property type="entry name" value="Biotin_carb_C"/>
    <property type="match status" value="1"/>
</dbReference>
<sequence>MARPPPRPIKRLLVCNRGEIATRIITAARELSIPTYAVYTTNDTSHVRHATRAIELPSASSYMDIPYLITLIKQHGIDAVHPGYGFLSESAEFARRVWEEAGAAVVGPGWEILEQTGDKLKARKLAEDPPHAGSVPVTPALLHPTASIPTLRAFARSIGYPIMIKAVDGGGGRGIRLVRSDDELERQATRAIEESPSRRVFAERALVDGYRHIEVQIVGDGQGGIRHLWERECSVQRRWQKVVEEAPSTIADRGLVGEVIGAAVRMAEKPTTLTNDQTPTDQLTYFSLGTFEFLVHPRHRAFTFLEINPRLQVEHTVTEALVPGLDLVQTQLLLHQGASPSPTSALPSPPPPPPGSPPPPPLHAIQLRLTAEDPARDFALSTTGPFLLHLPDPTGPGIRVDTHRPDAVVGTDFDSLLAKIVVAAASREACVRKARRVLAEVEVDGGLATNVGLLRAVVASGAFGRGECDTRWLEGSVGGLVEAGEEVGGEIERVKRGEDGEGEGEGSGGFAVWESARAGGGGGGGGMAGAAVGAGGGSSSTVLFRKGDAWNITLEAPPPPPSSSLGEAAEGKKATPTAHHLEVTRVLRNDFPSSLSAEVVFSSNTADAGASSTPSSSTPYVMHIAATTTSSSAALSQHRRGKPDDPSHVCIPFAGKVVEVLVDEGDVVKEGDVICVVRQMKMELEVRSAKTGRATWVFEGEEGDEVSEGTLACILELESKTKARL</sequence>
<dbReference type="Pfam" id="PF02786">
    <property type="entry name" value="CPSase_L_D2"/>
    <property type="match status" value="1"/>
</dbReference>
<dbReference type="InterPro" id="IPR011054">
    <property type="entry name" value="Rudment_hybrid_motif"/>
</dbReference>
<accession>A0ABR3U1D7</accession>
<evidence type="ECO:0000259" key="10">
    <source>
        <dbReference type="PROSITE" id="PS50979"/>
    </source>
</evidence>
<dbReference type="PROSITE" id="PS50975">
    <property type="entry name" value="ATP_GRASP"/>
    <property type="match status" value="1"/>
</dbReference>
<feature type="compositionally biased region" description="Pro residues" evidence="7">
    <location>
        <begin position="347"/>
        <end position="362"/>
    </location>
</feature>
<evidence type="ECO:0000259" key="9">
    <source>
        <dbReference type="PROSITE" id="PS50975"/>
    </source>
</evidence>
<dbReference type="InterPro" id="IPR016185">
    <property type="entry name" value="PreATP-grasp_dom_sf"/>
</dbReference>
<dbReference type="Gene3D" id="2.40.50.100">
    <property type="match status" value="1"/>
</dbReference>
<dbReference type="SUPFAM" id="SSF51246">
    <property type="entry name" value="Rudiment single hybrid motif"/>
    <property type="match status" value="1"/>
</dbReference>
<evidence type="ECO:0000256" key="6">
    <source>
        <dbReference type="PROSITE-ProRule" id="PRU00409"/>
    </source>
</evidence>
<reference evidence="11 12" key="1">
    <citation type="journal article" date="2023" name="Plant Dis.">
        <title>First Report of Diplodia intermedia Causing Canker and Dieback Diseases on Apple Trees in Canada.</title>
        <authorList>
            <person name="Ellouze W."/>
            <person name="Ilyukhin E."/>
            <person name="Sulman M."/>
            <person name="Ali S."/>
        </authorList>
    </citation>
    <scope>NUCLEOTIDE SEQUENCE [LARGE SCALE GENOMIC DNA]</scope>
    <source>
        <strain evidence="11 12">M45-28</strain>
    </source>
</reference>
<evidence type="ECO:0000313" key="12">
    <source>
        <dbReference type="Proteomes" id="UP001521184"/>
    </source>
</evidence>
<feature type="region of interest" description="Disordered" evidence="7">
    <location>
        <begin position="556"/>
        <end position="579"/>
    </location>
</feature>
<evidence type="ECO:0000259" key="8">
    <source>
        <dbReference type="PROSITE" id="PS50968"/>
    </source>
</evidence>
<keyword evidence="5" id="KW-0092">Biotin</keyword>
<evidence type="ECO:0000256" key="3">
    <source>
        <dbReference type="ARBA" id="ARBA00022741"/>
    </source>
</evidence>
<dbReference type="InterPro" id="IPR005479">
    <property type="entry name" value="CPAse_ATP-bd"/>
</dbReference>
<dbReference type="SUPFAM" id="SSF51230">
    <property type="entry name" value="Single hybrid motif"/>
    <property type="match status" value="1"/>
</dbReference>
<keyword evidence="12" id="KW-1185">Reference proteome</keyword>
<dbReference type="Pfam" id="PF00289">
    <property type="entry name" value="Biotin_carb_N"/>
    <property type="match status" value="1"/>
</dbReference>
<dbReference type="EMBL" id="JAKEKT020000006">
    <property type="protein sequence ID" value="KAL1649475.1"/>
    <property type="molecule type" value="Genomic_DNA"/>
</dbReference>
<dbReference type="CDD" id="cd06850">
    <property type="entry name" value="biotinyl_domain"/>
    <property type="match status" value="1"/>
</dbReference>
<name>A0ABR3U1D7_9PEZI</name>
<dbReference type="InterPro" id="IPR005481">
    <property type="entry name" value="BC-like_N"/>
</dbReference>
<proteinExistence type="predicted"/>
<dbReference type="InterPro" id="IPR005482">
    <property type="entry name" value="Biotin_COase_C"/>
</dbReference>
<dbReference type="InterPro" id="IPR011761">
    <property type="entry name" value="ATP-grasp"/>
</dbReference>
<comment type="cofactor">
    <cofactor evidence="1">
        <name>biotin</name>
        <dbReference type="ChEBI" id="CHEBI:57586"/>
    </cofactor>
</comment>
<keyword evidence="2" id="KW-0436">Ligase</keyword>
<dbReference type="InterPro" id="IPR011053">
    <property type="entry name" value="Single_hybrid_motif"/>
</dbReference>
<evidence type="ECO:0000313" key="11">
    <source>
        <dbReference type="EMBL" id="KAL1649475.1"/>
    </source>
</evidence>
<dbReference type="InterPro" id="IPR000089">
    <property type="entry name" value="Biotin_lipoyl"/>
</dbReference>
<keyword evidence="4 6" id="KW-0067">ATP-binding</keyword>
<feature type="region of interest" description="Disordered" evidence="7">
    <location>
        <begin position="337"/>
        <end position="362"/>
    </location>
</feature>
<dbReference type="Proteomes" id="UP001521184">
    <property type="component" value="Unassembled WGS sequence"/>
</dbReference>
<dbReference type="PROSITE" id="PS50968">
    <property type="entry name" value="BIOTINYL_LIPOYL"/>
    <property type="match status" value="1"/>
</dbReference>
<dbReference type="SUPFAM" id="SSF52440">
    <property type="entry name" value="PreATP-grasp domain"/>
    <property type="match status" value="1"/>
</dbReference>
<dbReference type="Gene3D" id="3.30.470.20">
    <property type="entry name" value="ATP-grasp fold, B domain"/>
    <property type="match status" value="1"/>
</dbReference>
<evidence type="ECO:0000256" key="5">
    <source>
        <dbReference type="ARBA" id="ARBA00023267"/>
    </source>
</evidence>
<protein>
    <submittedName>
        <fullName evidence="11">Uncharacterized protein</fullName>
    </submittedName>
</protein>
<evidence type="ECO:0000256" key="1">
    <source>
        <dbReference type="ARBA" id="ARBA00001953"/>
    </source>
</evidence>
<dbReference type="PROSITE" id="PS50979">
    <property type="entry name" value="BC"/>
    <property type="match status" value="1"/>
</dbReference>
<dbReference type="InterPro" id="IPR011764">
    <property type="entry name" value="Biotin_carboxylation_dom"/>
</dbReference>
<dbReference type="SUPFAM" id="SSF56059">
    <property type="entry name" value="Glutathione synthetase ATP-binding domain-like"/>
    <property type="match status" value="1"/>
</dbReference>
<feature type="domain" description="Biotin carboxylation" evidence="10">
    <location>
        <begin position="8"/>
        <end position="478"/>
    </location>
</feature>
<feature type="compositionally biased region" description="Basic and acidic residues" evidence="7">
    <location>
        <begin position="569"/>
        <end position="579"/>
    </location>
</feature>
<evidence type="ECO:0000256" key="2">
    <source>
        <dbReference type="ARBA" id="ARBA00022598"/>
    </source>
</evidence>
<dbReference type="PANTHER" id="PTHR45007">
    <property type="entry name" value="CARBOXYLASE, PUTATIVE (AFU_ORTHOLOGUE AFUA_5G07570)-RELATED"/>
    <property type="match status" value="1"/>
</dbReference>
<evidence type="ECO:0000256" key="4">
    <source>
        <dbReference type="ARBA" id="ARBA00022840"/>
    </source>
</evidence>
<dbReference type="Pfam" id="PF00364">
    <property type="entry name" value="Biotin_lipoyl"/>
    <property type="match status" value="1"/>
</dbReference>
<keyword evidence="3 6" id="KW-0547">Nucleotide-binding</keyword>
<comment type="caution">
    <text evidence="11">The sequence shown here is derived from an EMBL/GenBank/DDBJ whole genome shotgun (WGS) entry which is preliminary data.</text>
</comment>
<dbReference type="SMART" id="SM00878">
    <property type="entry name" value="Biotin_carb_C"/>
    <property type="match status" value="1"/>
</dbReference>
<dbReference type="PROSITE" id="PS00867">
    <property type="entry name" value="CPSASE_2"/>
    <property type="match status" value="1"/>
</dbReference>
<gene>
    <name evidence="11" type="ORF">SLS58_001531</name>
</gene>
<feature type="compositionally biased region" description="Low complexity" evidence="7">
    <location>
        <begin position="337"/>
        <end position="346"/>
    </location>
</feature>
<organism evidence="11 12">
    <name type="scientific">Diplodia intermedia</name>
    <dbReference type="NCBI Taxonomy" id="856260"/>
    <lineage>
        <taxon>Eukaryota</taxon>
        <taxon>Fungi</taxon>
        <taxon>Dikarya</taxon>
        <taxon>Ascomycota</taxon>
        <taxon>Pezizomycotina</taxon>
        <taxon>Dothideomycetes</taxon>
        <taxon>Dothideomycetes incertae sedis</taxon>
        <taxon>Botryosphaeriales</taxon>
        <taxon>Botryosphaeriaceae</taxon>
        <taxon>Diplodia</taxon>
    </lineage>
</organism>
<dbReference type="PANTHER" id="PTHR45007:SF1">
    <property type="entry name" value="CARBOXYLASE, PUTATIVE (AFU_ORTHOLOGUE AFUA_5G07570)-RELATED"/>
    <property type="match status" value="1"/>
</dbReference>
<feature type="domain" description="Lipoyl-binding" evidence="8">
    <location>
        <begin position="640"/>
        <end position="716"/>
    </location>
</feature>
<evidence type="ECO:0000256" key="7">
    <source>
        <dbReference type="SAM" id="MobiDB-lite"/>
    </source>
</evidence>